<protein>
    <submittedName>
        <fullName evidence="2">HDOD domain-containing protein</fullName>
    </submittedName>
</protein>
<gene>
    <name evidence="2" type="ORF">E5K04_10355</name>
</gene>
<dbReference type="InterPro" id="IPR052340">
    <property type="entry name" value="RNase_Y/CdgJ"/>
</dbReference>
<name>A0A4V4N7W3_9NEIS</name>
<evidence type="ECO:0000259" key="1">
    <source>
        <dbReference type="PROSITE" id="PS51833"/>
    </source>
</evidence>
<dbReference type="EMBL" id="STGJ01000010">
    <property type="protein sequence ID" value="TIC82143.1"/>
    <property type="molecule type" value="Genomic_DNA"/>
</dbReference>
<dbReference type="AlphaFoldDB" id="A0A4V4N7W3"/>
<proteinExistence type="predicted"/>
<dbReference type="Pfam" id="PF08668">
    <property type="entry name" value="HDOD"/>
    <property type="match status" value="1"/>
</dbReference>
<keyword evidence="3" id="KW-1185">Reference proteome</keyword>
<dbReference type="Gene3D" id="1.10.3210.10">
    <property type="entry name" value="Hypothetical protein af1432"/>
    <property type="match status" value="1"/>
</dbReference>
<comment type="caution">
    <text evidence="2">The sequence shown here is derived from an EMBL/GenBank/DDBJ whole genome shotgun (WGS) entry which is preliminary data.</text>
</comment>
<dbReference type="PANTHER" id="PTHR33525">
    <property type="match status" value="1"/>
</dbReference>
<dbReference type="Proteomes" id="UP000308891">
    <property type="component" value="Unassembled WGS sequence"/>
</dbReference>
<sequence>MLKTLFGARDSTRHAQADDQPLPSAIGFARQQALFDARLRLCGNDFSLSRALGETGAHGAHFDRQLLQVLANLGAVRENSPRFALVRLQTAASVDAPELLALPASRLILYPALDSADFTALEATSARLSAFKSRGGRLALPATDHGQPLPASLLALADLVVLDLAGDSRSVLGALAGRGLPAAPTLLADRIGSEEALAACLKLAGHRRLLLSGSVFAQQRPRVDARAQASRLRVLEILRLLRSGAPVAQIEAQFKLDSTLLFKLLRYINSPAMGFSRRIQTLEETLMLMGRDALLRWLSLLLFTAGDEDAAAGALMERALRRGRFMETLGGELGAKRIECEHLFLAGMFSELDKLLGMPMAEAVAPLELPVPVRQTLVDGRGLFAPHLNLARALETGDDAQAGTLARMLGVGFARAGMLDVEAAQWAESLSCAPETAPD</sequence>
<evidence type="ECO:0000313" key="3">
    <source>
        <dbReference type="Proteomes" id="UP000308891"/>
    </source>
</evidence>
<dbReference type="SUPFAM" id="SSF109604">
    <property type="entry name" value="HD-domain/PDEase-like"/>
    <property type="match status" value="1"/>
</dbReference>
<accession>A0A4V4N7W3</accession>
<dbReference type="OrthoDB" id="9804751at2"/>
<evidence type="ECO:0000313" key="2">
    <source>
        <dbReference type="EMBL" id="TIC82143.1"/>
    </source>
</evidence>
<dbReference type="PANTHER" id="PTHR33525:SF4">
    <property type="entry name" value="CYCLIC DI-GMP PHOSPHODIESTERASE CDGJ"/>
    <property type="match status" value="1"/>
</dbReference>
<dbReference type="RefSeq" id="WP_136553712.1">
    <property type="nucleotide sequence ID" value="NZ_STGJ01000010.1"/>
</dbReference>
<reference evidence="2 3" key="1">
    <citation type="submission" date="2019-04" db="EMBL/GenBank/DDBJ databases">
        <title>Crenobacter sp. nov.</title>
        <authorList>
            <person name="Shi S."/>
        </authorList>
    </citation>
    <scope>NUCLEOTIDE SEQUENCE [LARGE SCALE GENOMIC DNA]</scope>
    <source>
        <strain evidence="2 3">GY 70310</strain>
    </source>
</reference>
<dbReference type="InterPro" id="IPR013976">
    <property type="entry name" value="HDOD"/>
</dbReference>
<organism evidence="2 3">
    <name type="scientific">Crenobacter intestini</name>
    <dbReference type="NCBI Taxonomy" id="2563443"/>
    <lineage>
        <taxon>Bacteria</taxon>
        <taxon>Pseudomonadati</taxon>
        <taxon>Pseudomonadota</taxon>
        <taxon>Betaproteobacteria</taxon>
        <taxon>Neisseriales</taxon>
        <taxon>Neisseriaceae</taxon>
        <taxon>Crenobacter</taxon>
    </lineage>
</organism>
<dbReference type="PROSITE" id="PS51833">
    <property type="entry name" value="HDOD"/>
    <property type="match status" value="1"/>
</dbReference>
<feature type="domain" description="HDOD" evidence="1">
    <location>
        <begin position="227"/>
        <end position="415"/>
    </location>
</feature>